<feature type="non-terminal residue" evidence="1">
    <location>
        <position position="1"/>
    </location>
</feature>
<evidence type="ECO:0000313" key="1">
    <source>
        <dbReference type="EMBL" id="KAF9781583.1"/>
    </source>
</evidence>
<reference evidence="1" key="2">
    <citation type="submission" date="2020-11" db="EMBL/GenBank/DDBJ databases">
        <authorList>
            <consortium name="DOE Joint Genome Institute"/>
            <person name="Kuo A."/>
            <person name="Miyauchi S."/>
            <person name="Kiss E."/>
            <person name="Drula E."/>
            <person name="Kohler A."/>
            <person name="Sanchez-Garcia M."/>
            <person name="Andreopoulos B."/>
            <person name="Barry K.W."/>
            <person name="Bonito G."/>
            <person name="Buee M."/>
            <person name="Carver A."/>
            <person name="Chen C."/>
            <person name="Cichocki N."/>
            <person name="Clum A."/>
            <person name="Culley D."/>
            <person name="Crous P.W."/>
            <person name="Fauchery L."/>
            <person name="Girlanda M."/>
            <person name="Hayes R."/>
            <person name="Keri Z."/>
            <person name="Labutti K."/>
            <person name="Lipzen A."/>
            <person name="Lombard V."/>
            <person name="Magnuson J."/>
            <person name="Maillard F."/>
            <person name="Morin E."/>
            <person name="Murat C."/>
            <person name="Nolan M."/>
            <person name="Ohm R."/>
            <person name="Pangilinan J."/>
            <person name="Pereira M."/>
            <person name="Perotto S."/>
            <person name="Peter M."/>
            <person name="Riley R."/>
            <person name="Sitrit Y."/>
            <person name="Stielow B."/>
            <person name="Szollosi G."/>
            <person name="Zifcakova L."/>
            <person name="Stursova M."/>
            <person name="Spatafora J.W."/>
            <person name="Tedersoo L."/>
            <person name="Vaario L.-M."/>
            <person name="Yamada A."/>
            <person name="Yan M."/>
            <person name="Wang P."/>
            <person name="Xu J."/>
            <person name="Bruns T."/>
            <person name="Baldrian P."/>
            <person name="Vilgalys R."/>
            <person name="Henrissat B."/>
            <person name="Grigoriev I.V."/>
            <person name="Hibbett D."/>
            <person name="Nagy L.G."/>
            <person name="Martin F.M."/>
        </authorList>
    </citation>
    <scope>NUCLEOTIDE SEQUENCE</scope>
    <source>
        <strain evidence="1">UH-Tt-Lm1</strain>
    </source>
</reference>
<evidence type="ECO:0000313" key="2">
    <source>
        <dbReference type="Proteomes" id="UP000736335"/>
    </source>
</evidence>
<sequence>WNPEREACCTADAFRLHLAGTTCNPWNASATRVFTDHFLLNHADTYPDNWTVRSMVLKKTRAYIKTLINSFRDVPKIKAVKDEKKRIKNRRERKANLYHRRRDVTFDFPQMEPQRLLLEQLGIDGMSSDEAEGNDTGKQYRIYVPRWRAPILTPWIRIFDLLYLHRRMGDDSGDQRGNLPRRRVAGRIASSSKKYVSGLPINAY</sequence>
<comment type="caution">
    <text evidence="1">The sequence shown here is derived from an EMBL/GenBank/DDBJ whole genome shotgun (WGS) entry which is preliminary data.</text>
</comment>
<accession>A0A9P6H9T3</accession>
<protein>
    <submittedName>
        <fullName evidence="1">Uncharacterized protein</fullName>
    </submittedName>
</protein>
<keyword evidence="2" id="KW-1185">Reference proteome</keyword>
<dbReference type="OrthoDB" id="3224221at2759"/>
<name>A0A9P6H9T3_9AGAM</name>
<dbReference type="EMBL" id="WIUZ02000013">
    <property type="protein sequence ID" value="KAF9781583.1"/>
    <property type="molecule type" value="Genomic_DNA"/>
</dbReference>
<reference evidence="1" key="1">
    <citation type="journal article" date="2020" name="Nat. Commun.">
        <title>Large-scale genome sequencing of mycorrhizal fungi provides insights into the early evolution of symbiotic traits.</title>
        <authorList>
            <person name="Miyauchi S."/>
            <person name="Kiss E."/>
            <person name="Kuo A."/>
            <person name="Drula E."/>
            <person name="Kohler A."/>
            <person name="Sanchez-Garcia M."/>
            <person name="Morin E."/>
            <person name="Andreopoulos B."/>
            <person name="Barry K.W."/>
            <person name="Bonito G."/>
            <person name="Buee M."/>
            <person name="Carver A."/>
            <person name="Chen C."/>
            <person name="Cichocki N."/>
            <person name="Clum A."/>
            <person name="Culley D."/>
            <person name="Crous P.W."/>
            <person name="Fauchery L."/>
            <person name="Girlanda M."/>
            <person name="Hayes R.D."/>
            <person name="Keri Z."/>
            <person name="LaButti K."/>
            <person name="Lipzen A."/>
            <person name="Lombard V."/>
            <person name="Magnuson J."/>
            <person name="Maillard F."/>
            <person name="Murat C."/>
            <person name="Nolan M."/>
            <person name="Ohm R.A."/>
            <person name="Pangilinan J."/>
            <person name="Pereira M.F."/>
            <person name="Perotto S."/>
            <person name="Peter M."/>
            <person name="Pfister S."/>
            <person name="Riley R."/>
            <person name="Sitrit Y."/>
            <person name="Stielow J.B."/>
            <person name="Szollosi G."/>
            <person name="Zifcakova L."/>
            <person name="Stursova M."/>
            <person name="Spatafora J.W."/>
            <person name="Tedersoo L."/>
            <person name="Vaario L.M."/>
            <person name="Yamada A."/>
            <person name="Yan M."/>
            <person name="Wang P."/>
            <person name="Xu J."/>
            <person name="Bruns T."/>
            <person name="Baldrian P."/>
            <person name="Vilgalys R."/>
            <person name="Dunand C."/>
            <person name="Henrissat B."/>
            <person name="Grigoriev I.V."/>
            <person name="Hibbett D."/>
            <person name="Nagy L.G."/>
            <person name="Martin F.M."/>
        </authorList>
    </citation>
    <scope>NUCLEOTIDE SEQUENCE</scope>
    <source>
        <strain evidence="1">UH-Tt-Lm1</strain>
    </source>
</reference>
<gene>
    <name evidence="1" type="ORF">BJ322DRAFT_986473</name>
</gene>
<dbReference type="Proteomes" id="UP000736335">
    <property type="component" value="Unassembled WGS sequence"/>
</dbReference>
<dbReference type="AlphaFoldDB" id="A0A9P6H9T3"/>
<organism evidence="1 2">
    <name type="scientific">Thelephora terrestris</name>
    <dbReference type="NCBI Taxonomy" id="56493"/>
    <lineage>
        <taxon>Eukaryota</taxon>
        <taxon>Fungi</taxon>
        <taxon>Dikarya</taxon>
        <taxon>Basidiomycota</taxon>
        <taxon>Agaricomycotina</taxon>
        <taxon>Agaricomycetes</taxon>
        <taxon>Thelephorales</taxon>
        <taxon>Thelephoraceae</taxon>
        <taxon>Thelephora</taxon>
    </lineage>
</organism>
<feature type="non-terminal residue" evidence="1">
    <location>
        <position position="204"/>
    </location>
</feature>
<proteinExistence type="predicted"/>